<dbReference type="EMBL" id="GGEC01090198">
    <property type="protein sequence ID" value="MBX70682.1"/>
    <property type="molecule type" value="Transcribed_RNA"/>
</dbReference>
<accession>A0A2P2QUJ3</accession>
<reference evidence="1" key="1">
    <citation type="submission" date="2018-02" db="EMBL/GenBank/DDBJ databases">
        <title>Rhizophora mucronata_Transcriptome.</title>
        <authorList>
            <person name="Meera S.P."/>
            <person name="Sreeshan A."/>
            <person name="Augustine A."/>
        </authorList>
    </citation>
    <scope>NUCLEOTIDE SEQUENCE</scope>
    <source>
        <tissue evidence="1">Leaf</tissue>
    </source>
</reference>
<sequence length="39" mass="4592">MSKIQVGYRERVRNFNQTKVPSIPHRNTSALDFNHLTHV</sequence>
<name>A0A2P2QUJ3_RHIMU</name>
<dbReference type="AlphaFoldDB" id="A0A2P2QUJ3"/>
<evidence type="ECO:0000313" key="1">
    <source>
        <dbReference type="EMBL" id="MBX70682.1"/>
    </source>
</evidence>
<protein>
    <submittedName>
        <fullName evidence="1">Uncharacterized protein</fullName>
    </submittedName>
</protein>
<proteinExistence type="predicted"/>
<organism evidence="1">
    <name type="scientific">Rhizophora mucronata</name>
    <name type="common">Asiatic mangrove</name>
    <dbReference type="NCBI Taxonomy" id="61149"/>
    <lineage>
        <taxon>Eukaryota</taxon>
        <taxon>Viridiplantae</taxon>
        <taxon>Streptophyta</taxon>
        <taxon>Embryophyta</taxon>
        <taxon>Tracheophyta</taxon>
        <taxon>Spermatophyta</taxon>
        <taxon>Magnoliopsida</taxon>
        <taxon>eudicotyledons</taxon>
        <taxon>Gunneridae</taxon>
        <taxon>Pentapetalae</taxon>
        <taxon>rosids</taxon>
        <taxon>fabids</taxon>
        <taxon>Malpighiales</taxon>
        <taxon>Rhizophoraceae</taxon>
        <taxon>Rhizophora</taxon>
    </lineage>
</organism>